<reference evidence="8 9" key="1">
    <citation type="journal article" date="2014" name="BMC Genomics">
        <title>Comparative genomics of the major fungal agents of human and animal Sporotrichosis: Sporothrix schenckii and Sporothrix brasiliensis.</title>
        <authorList>
            <person name="Teixeira M.M."/>
            <person name="de Almeida L.G."/>
            <person name="Kubitschek-Barreira P."/>
            <person name="Alves F.L."/>
            <person name="Kioshima E.S."/>
            <person name="Abadio A.K."/>
            <person name="Fernandes L."/>
            <person name="Derengowski L.S."/>
            <person name="Ferreira K.S."/>
            <person name="Souza R.C."/>
            <person name="Ruiz J.C."/>
            <person name="de Andrade N.C."/>
            <person name="Paes H.C."/>
            <person name="Nicola A.M."/>
            <person name="Albuquerque P."/>
            <person name="Gerber A.L."/>
            <person name="Martins V.P."/>
            <person name="Peconick L.D."/>
            <person name="Neto A.V."/>
            <person name="Chaucanez C.B."/>
            <person name="Silva P.A."/>
            <person name="Cunha O.L."/>
            <person name="de Oliveira F.F."/>
            <person name="dos Santos T.C."/>
            <person name="Barros A.L."/>
            <person name="Soares M.A."/>
            <person name="de Oliveira L.M."/>
            <person name="Marini M.M."/>
            <person name="Villalobos-Duno H."/>
            <person name="Cunha M.M."/>
            <person name="de Hoog S."/>
            <person name="da Silveira J.F."/>
            <person name="Henrissat B."/>
            <person name="Nino-Vega G.A."/>
            <person name="Cisalpino P.S."/>
            <person name="Mora-Montes H.M."/>
            <person name="Almeida S.R."/>
            <person name="Stajich J.E."/>
            <person name="Lopes-Bezerra L.M."/>
            <person name="Vasconcelos A.T."/>
            <person name="Felipe M.S."/>
        </authorList>
    </citation>
    <scope>NUCLEOTIDE SEQUENCE [LARGE SCALE GENOMIC DNA]</scope>
    <source>
        <strain evidence="8 9">5110</strain>
    </source>
</reference>
<dbReference type="PANTHER" id="PTHR13317">
    <property type="entry name" value="TRANSMEMBRANE ANTERIOR POSTERIOR TRANSFORMATION PROTEIN 1 HOMOLOG"/>
    <property type="match status" value="1"/>
</dbReference>
<dbReference type="GeneID" id="63679552"/>
<feature type="compositionally biased region" description="Low complexity" evidence="6">
    <location>
        <begin position="206"/>
        <end position="225"/>
    </location>
</feature>
<organism evidence="8 9">
    <name type="scientific">Sporothrix brasiliensis 5110</name>
    <dbReference type="NCBI Taxonomy" id="1398154"/>
    <lineage>
        <taxon>Eukaryota</taxon>
        <taxon>Fungi</taxon>
        <taxon>Dikarya</taxon>
        <taxon>Ascomycota</taxon>
        <taxon>Pezizomycotina</taxon>
        <taxon>Sordariomycetes</taxon>
        <taxon>Sordariomycetidae</taxon>
        <taxon>Ophiostomatales</taxon>
        <taxon>Ophiostomataceae</taxon>
        <taxon>Sporothrix</taxon>
    </lineage>
</organism>
<feature type="transmembrane region" description="Helical" evidence="7">
    <location>
        <begin position="1173"/>
        <end position="1205"/>
    </location>
</feature>
<sequence length="1374" mass="148951">MPPALQGLSVGDANARRPSRSHIDKGSLAANADGVFQLPSPEPSPIDPPVDLFHDGKKVHADAQETDNGTKRTTLTVRTTNCAADMPDKALTSTSPSIPVASPKIASPTNPSGVRRLSASQMAELAASLPIAALPDNGDIDLVTGGVAGKAVRSGFSPPLDGSNTEPAAAVAAGQPDEPRRVQRHWNSTGSLRTLSTPPTSRRKSAATQQQLQQHLQQPATQSTQHATPPVASNSGTRRHSQNTAPRPPPLNTDGGKAGVAAGAGGPTAALRSAPQLGLGPNGEAPVHTPTHLPPSHSEHRMPSPIPPSIPLPPMSLPTLLQLELAGQRPSPLYIHRSYASDIPYESHAVKFERLKNFLLLPTYLERTMYFGALACLDAWLWTLTILPLRFCIAASVLVRWWGYIVWKEVRWMTAYVWRGLGRMWRRGRQPKPKPATATGGRPRGRSNGSSVSDTDGPRGRRHVQAQAQQAHGAEAPARPSQRLWGHRRTKSMPSNLTSFHKADLLQGAVIVCSSLALMNLDASRMYHFVRAQSAVKLYVIYNLVEVGDRLLSALGQDIFECLFSAETLSRTASGRSKILLPFGMFCLALAYNIAHTTVLFYQVITLNVAVNSYSNALLSLLMSNQFVEVKSSVFKRTEKENTFQLACADIVERFQLWIVLFIIALRNVVEIGGLSVPGAGLDLGASASGMLEDMAAKVPLHNASILPASFTILPSWLTSVEVLSPFLIVIGSEMVVDWIKHGYINKFNNIKPTFYSRVLDILCKDYYTNAFLAPALIRRLGLPLIPLCTLFLRSSVQTYHMFLATHLPSPLPPSTHTSLVAEAAAPSSPAMAASLERLDLLIRNALGRAVHGNPYAAVGGDAAAGASLSSWRWSSDDLIAGVTMVVVFFLMFLILLIAKLLLGMALLRYARNRYANMKRQEHAEALGQAEPASFDATGKRTGGYGKVEVGEDRRRWIFQDDAEGLKKVRDRERRETGKGKKDKEMDLNKITRLERHVPQVARQLARQAGGGVGLVVQHGPRQRLEQCRQVGFARRRRQLQPRHVLAVQLLLVFFLVGGDRVLEAGLLAVFALELGPVELGRRAVLQQLQVRRAGVPLGGARPVLCRLPFLLGLAQGNSVARPGLPDGPARLHVGQRRVARVVKDLALFNKLLPGAEGVDVEVVEQRAELQGAVVFIIAAVAVSLFFLRVVFAFAVLLLAMVVVLGSSGGQLVGNVGLAKLDGAAAVGSVGLVGVVGVAFFAIRFAFWVVCPLSLARSVAAVTIATPRLFFVFVVRHFDLFVVRAKVVVHERRLWLVCVLCRAGRRAWLGWFSFAPHGRIHLLLDARLVQLEDGGHQLFGDAPVARVLGRVEDKPPSILCVDQDPRLVAGNGNA</sequence>
<dbReference type="Pfam" id="PF05346">
    <property type="entry name" value="DUF747"/>
    <property type="match status" value="1"/>
</dbReference>
<evidence type="ECO:0000256" key="6">
    <source>
        <dbReference type="SAM" id="MobiDB-lite"/>
    </source>
</evidence>
<evidence type="ECO:0000313" key="9">
    <source>
        <dbReference type="Proteomes" id="UP000031575"/>
    </source>
</evidence>
<keyword evidence="5 7" id="KW-0472">Membrane</keyword>
<feature type="compositionally biased region" description="Polar residues" evidence="6">
    <location>
        <begin position="185"/>
        <end position="200"/>
    </location>
</feature>
<accession>A0A0C2FCA7</accession>
<evidence type="ECO:0000313" key="8">
    <source>
        <dbReference type="EMBL" id="KIH88748.1"/>
    </source>
</evidence>
<keyword evidence="3 7" id="KW-0812">Transmembrane</keyword>
<comment type="caution">
    <text evidence="8">The sequence shown here is derived from an EMBL/GenBank/DDBJ whole genome shotgun (WGS) entry which is preliminary data.</text>
</comment>
<name>A0A0C2FCA7_9PEZI</name>
<evidence type="ECO:0008006" key="10">
    <source>
        <dbReference type="Google" id="ProtNLM"/>
    </source>
</evidence>
<evidence type="ECO:0000256" key="1">
    <source>
        <dbReference type="ARBA" id="ARBA00004141"/>
    </source>
</evidence>
<evidence type="ECO:0000256" key="3">
    <source>
        <dbReference type="ARBA" id="ARBA00022692"/>
    </source>
</evidence>
<evidence type="ECO:0000256" key="5">
    <source>
        <dbReference type="ARBA" id="ARBA00023136"/>
    </source>
</evidence>
<keyword evidence="9" id="KW-1185">Reference proteome</keyword>
<protein>
    <recommendedName>
        <fullName evidence="10">Cytomegalovirus gH-receptor family protein</fullName>
    </recommendedName>
</protein>
<feature type="region of interest" description="Disordered" evidence="6">
    <location>
        <begin position="87"/>
        <end position="113"/>
    </location>
</feature>
<feature type="compositionally biased region" description="Gly residues" evidence="6">
    <location>
        <begin position="256"/>
        <end position="266"/>
    </location>
</feature>
<proteinExistence type="inferred from homology"/>
<feature type="compositionally biased region" description="Low complexity" evidence="6">
    <location>
        <begin position="465"/>
        <end position="479"/>
    </location>
</feature>
<dbReference type="EMBL" id="AWTV01000009">
    <property type="protein sequence ID" value="KIH88748.1"/>
    <property type="molecule type" value="Genomic_DNA"/>
</dbReference>
<feature type="region of interest" description="Disordered" evidence="6">
    <location>
        <begin position="428"/>
        <end position="483"/>
    </location>
</feature>
<feature type="transmembrane region" description="Helical" evidence="7">
    <location>
        <begin position="879"/>
        <end position="910"/>
    </location>
</feature>
<comment type="subcellular location">
    <subcellularLocation>
        <location evidence="1">Membrane</location>
        <topology evidence="1">Multi-pass membrane protein</topology>
    </subcellularLocation>
</comment>
<comment type="similarity">
    <text evidence="2">Belongs to the TAPT1 family.</text>
</comment>
<evidence type="ECO:0000256" key="7">
    <source>
        <dbReference type="SAM" id="Phobius"/>
    </source>
</evidence>
<gene>
    <name evidence="8" type="ORF">SPBR_06374</name>
</gene>
<dbReference type="VEuPathDB" id="FungiDB:SPBR_06374"/>
<feature type="transmembrane region" description="Helical" evidence="7">
    <location>
        <begin position="1226"/>
        <end position="1249"/>
    </location>
</feature>
<dbReference type="GO" id="GO:0005789">
    <property type="term" value="C:endoplasmic reticulum membrane"/>
    <property type="evidence" value="ECO:0007669"/>
    <property type="project" value="TreeGrafter"/>
</dbReference>
<feature type="region of interest" description="Disordered" evidence="6">
    <location>
        <begin position="1"/>
        <end position="48"/>
    </location>
</feature>
<dbReference type="RefSeq" id="XP_040616758.1">
    <property type="nucleotide sequence ID" value="XM_040764631.1"/>
</dbReference>
<evidence type="ECO:0000256" key="2">
    <source>
        <dbReference type="ARBA" id="ARBA00008803"/>
    </source>
</evidence>
<keyword evidence="4 7" id="KW-1133">Transmembrane helix</keyword>
<feature type="region of interest" description="Disordered" evidence="6">
    <location>
        <begin position="154"/>
        <end position="305"/>
    </location>
</feature>
<evidence type="ECO:0000256" key="4">
    <source>
        <dbReference type="ARBA" id="ARBA00022989"/>
    </source>
</evidence>
<dbReference type="OrthoDB" id="5376140at2759"/>
<feature type="transmembrane region" description="Helical" evidence="7">
    <location>
        <begin position="1255"/>
        <end position="1275"/>
    </location>
</feature>
<dbReference type="PANTHER" id="PTHR13317:SF4">
    <property type="entry name" value="TRANSMEMBRANE ANTERIOR POSTERIOR TRANSFORMATION PROTEIN 1 HOMOLOG"/>
    <property type="match status" value="1"/>
</dbReference>
<dbReference type="HOGENOM" id="CLU_003655_0_1_1"/>
<dbReference type="InterPro" id="IPR008010">
    <property type="entry name" value="Tatp1"/>
</dbReference>
<dbReference type="Proteomes" id="UP000031575">
    <property type="component" value="Unassembled WGS sequence"/>
</dbReference>